<organism evidence="1 2">
    <name type="scientific">Stentor coeruleus</name>
    <dbReference type="NCBI Taxonomy" id="5963"/>
    <lineage>
        <taxon>Eukaryota</taxon>
        <taxon>Sar</taxon>
        <taxon>Alveolata</taxon>
        <taxon>Ciliophora</taxon>
        <taxon>Postciliodesmatophora</taxon>
        <taxon>Heterotrichea</taxon>
        <taxon>Heterotrichida</taxon>
        <taxon>Stentoridae</taxon>
        <taxon>Stentor</taxon>
    </lineage>
</organism>
<comment type="caution">
    <text evidence="1">The sequence shown here is derived from an EMBL/GenBank/DDBJ whole genome shotgun (WGS) entry which is preliminary data.</text>
</comment>
<evidence type="ECO:0000313" key="2">
    <source>
        <dbReference type="Proteomes" id="UP000187209"/>
    </source>
</evidence>
<proteinExistence type="predicted"/>
<protein>
    <submittedName>
        <fullName evidence="1">Uncharacterized protein</fullName>
    </submittedName>
</protein>
<gene>
    <name evidence="1" type="ORF">SteCoe_1847</name>
</gene>
<sequence>MASPIIRLQSRRLHLLELESLGLLKSLFPQDQEMLETRHAVHLWKQEKKLFDFFLSKVAKFNIEKPAFYLDSHMCQTESILNILKPYCEITDLSADFEILACCMPSADFKEGQRMFMEEQGNMMYDEETQKHLTGYVSFVDPRTRFLGLRIISIEGCIEAEDMRGEDYYKIWRILNGVCEGELVMKSTAEHLNFQYFNGKKSKVSDAFILCGAVPNSENQELIYNKVYSKKLDGLRLVDQKNNMVGKVFESINNIALIKVLSMDVHKELYLEDGEKIHVWPPQYIC</sequence>
<keyword evidence="2" id="KW-1185">Reference proteome</keyword>
<dbReference type="AlphaFoldDB" id="A0A1R2D0P3"/>
<evidence type="ECO:0000313" key="1">
    <source>
        <dbReference type="EMBL" id="OMJ94828.1"/>
    </source>
</evidence>
<name>A0A1R2D0P3_9CILI</name>
<reference evidence="1 2" key="1">
    <citation type="submission" date="2016-11" db="EMBL/GenBank/DDBJ databases">
        <title>The macronuclear genome of Stentor coeruleus: a giant cell with tiny introns.</title>
        <authorList>
            <person name="Slabodnick M."/>
            <person name="Ruby J.G."/>
            <person name="Reiff S.B."/>
            <person name="Swart E.C."/>
            <person name="Gosai S."/>
            <person name="Prabakaran S."/>
            <person name="Witkowska E."/>
            <person name="Larue G.E."/>
            <person name="Fisher S."/>
            <person name="Freeman R.M."/>
            <person name="Gunawardena J."/>
            <person name="Chu W."/>
            <person name="Stover N.A."/>
            <person name="Gregory B.D."/>
            <person name="Nowacki M."/>
            <person name="Derisi J."/>
            <person name="Roy S.W."/>
            <person name="Marshall W.F."/>
            <person name="Sood P."/>
        </authorList>
    </citation>
    <scope>NUCLEOTIDE SEQUENCE [LARGE SCALE GENOMIC DNA]</scope>
    <source>
        <strain evidence="1">WM001</strain>
    </source>
</reference>
<accession>A0A1R2D0P3</accession>
<dbReference type="EMBL" id="MPUH01000020">
    <property type="protein sequence ID" value="OMJ94828.1"/>
    <property type="molecule type" value="Genomic_DNA"/>
</dbReference>
<dbReference type="Proteomes" id="UP000187209">
    <property type="component" value="Unassembled WGS sequence"/>
</dbReference>